<gene>
    <name evidence="2" type="ORF">B0F90DRAFT_1757927</name>
</gene>
<organism evidence="2 3">
    <name type="scientific">Multifurca ochricompacta</name>
    <dbReference type="NCBI Taxonomy" id="376703"/>
    <lineage>
        <taxon>Eukaryota</taxon>
        <taxon>Fungi</taxon>
        <taxon>Dikarya</taxon>
        <taxon>Basidiomycota</taxon>
        <taxon>Agaricomycotina</taxon>
        <taxon>Agaricomycetes</taxon>
        <taxon>Russulales</taxon>
        <taxon>Russulaceae</taxon>
        <taxon>Multifurca</taxon>
    </lineage>
</organism>
<keyword evidence="1" id="KW-1133">Transmembrane helix</keyword>
<proteinExistence type="predicted"/>
<reference evidence="2" key="1">
    <citation type="journal article" date="2022" name="New Phytol.">
        <title>Evolutionary transition to the ectomycorrhizal habit in the genomes of a hyperdiverse lineage of mushroom-forming fungi.</title>
        <authorList>
            <person name="Looney B."/>
            <person name="Miyauchi S."/>
            <person name="Morin E."/>
            <person name="Drula E."/>
            <person name="Courty P.E."/>
            <person name="Kohler A."/>
            <person name="Kuo A."/>
            <person name="LaButti K."/>
            <person name="Pangilinan J."/>
            <person name="Lipzen A."/>
            <person name="Riley R."/>
            <person name="Andreopoulos W."/>
            <person name="He G."/>
            <person name="Johnson J."/>
            <person name="Nolan M."/>
            <person name="Tritt A."/>
            <person name="Barry K.W."/>
            <person name="Grigoriev I.V."/>
            <person name="Nagy L.G."/>
            <person name="Hibbett D."/>
            <person name="Henrissat B."/>
            <person name="Matheny P.B."/>
            <person name="Labbe J."/>
            <person name="Martin F.M."/>
        </authorList>
    </citation>
    <scope>NUCLEOTIDE SEQUENCE</scope>
    <source>
        <strain evidence="2">BPL690</strain>
    </source>
</reference>
<name>A0AAD4LY90_9AGAM</name>
<dbReference type="GO" id="GO:0005506">
    <property type="term" value="F:iron ion binding"/>
    <property type="evidence" value="ECO:0007669"/>
    <property type="project" value="InterPro"/>
</dbReference>
<dbReference type="Gene3D" id="1.10.630.10">
    <property type="entry name" value="Cytochrome P450"/>
    <property type="match status" value="1"/>
</dbReference>
<keyword evidence="1" id="KW-0812">Transmembrane</keyword>
<evidence type="ECO:0000313" key="3">
    <source>
        <dbReference type="Proteomes" id="UP001203297"/>
    </source>
</evidence>
<protein>
    <recommendedName>
        <fullName evidence="4">Cytochrome P450</fullName>
    </recommendedName>
</protein>
<comment type="caution">
    <text evidence="2">The sequence shown here is derived from an EMBL/GenBank/DDBJ whole genome shotgun (WGS) entry which is preliminary data.</text>
</comment>
<dbReference type="GO" id="GO:0004497">
    <property type="term" value="F:monooxygenase activity"/>
    <property type="evidence" value="ECO:0007669"/>
    <property type="project" value="InterPro"/>
</dbReference>
<dbReference type="InterPro" id="IPR036396">
    <property type="entry name" value="Cyt_P450_sf"/>
</dbReference>
<evidence type="ECO:0000256" key="1">
    <source>
        <dbReference type="SAM" id="Phobius"/>
    </source>
</evidence>
<feature type="transmembrane region" description="Helical" evidence="1">
    <location>
        <begin position="15"/>
        <end position="34"/>
    </location>
</feature>
<dbReference type="SUPFAM" id="SSF48264">
    <property type="entry name" value="Cytochrome P450"/>
    <property type="match status" value="1"/>
</dbReference>
<dbReference type="EMBL" id="WTXG01000077">
    <property type="protein sequence ID" value="KAI0294281.1"/>
    <property type="molecule type" value="Genomic_DNA"/>
</dbReference>
<evidence type="ECO:0000313" key="2">
    <source>
        <dbReference type="EMBL" id="KAI0294281.1"/>
    </source>
</evidence>
<sequence length="94" mass="10824">MSSLFDPSSISEGNTLLPISIIFSILLFYTARYINSPYRKLPPGPRGYPIIGNILDIQSKPWFRFTEWRKQYGRSSSLVLQLGLSDQIDQRSIR</sequence>
<dbReference type="AlphaFoldDB" id="A0AAD4LY90"/>
<accession>A0AAD4LY90</accession>
<dbReference type="GO" id="GO:0020037">
    <property type="term" value="F:heme binding"/>
    <property type="evidence" value="ECO:0007669"/>
    <property type="project" value="InterPro"/>
</dbReference>
<keyword evidence="3" id="KW-1185">Reference proteome</keyword>
<dbReference type="GO" id="GO:0016705">
    <property type="term" value="F:oxidoreductase activity, acting on paired donors, with incorporation or reduction of molecular oxygen"/>
    <property type="evidence" value="ECO:0007669"/>
    <property type="project" value="InterPro"/>
</dbReference>
<evidence type="ECO:0008006" key="4">
    <source>
        <dbReference type="Google" id="ProtNLM"/>
    </source>
</evidence>
<dbReference type="Proteomes" id="UP001203297">
    <property type="component" value="Unassembled WGS sequence"/>
</dbReference>
<keyword evidence="1" id="KW-0472">Membrane</keyword>